<evidence type="ECO:0000256" key="1">
    <source>
        <dbReference type="SAM" id="MobiDB-lite"/>
    </source>
</evidence>
<dbReference type="AlphaFoldDB" id="A0A0W8FE54"/>
<gene>
    <name evidence="2" type="ORF">ASZ90_011104</name>
</gene>
<feature type="region of interest" description="Disordered" evidence="1">
    <location>
        <begin position="118"/>
        <end position="163"/>
    </location>
</feature>
<name>A0A0W8FE54_9ZZZZ</name>
<reference evidence="2" key="1">
    <citation type="journal article" date="2015" name="Proc. Natl. Acad. Sci. U.S.A.">
        <title>Networks of energetic and metabolic interactions define dynamics in microbial communities.</title>
        <authorList>
            <person name="Embree M."/>
            <person name="Liu J.K."/>
            <person name="Al-Bassam M.M."/>
            <person name="Zengler K."/>
        </authorList>
    </citation>
    <scope>NUCLEOTIDE SEQUENCE</scope>
</reference>
<feature type="compositionally biased region" description="Basic and acidic residues" evidence="1">
    <location>
        <begin position="140"/>
        <end position="160"/>
    </location>
</feature>
<evidence type="ECO:0000313" key="2">
    <source>
        <dbReference type="EMBL" id="KUG19174.1"/>
    </source>
</evidence>
<dbReference type="EMBL" id="LNQE01001318">
    <property type="protein sequence ID" value="KUG19174.1"/>
    <property type="molecule type" value="Genomic_DNA"/>
</dbReference>
<organism evidence="2">
    <name type="scientific">hydrocarbon metagenome</name>
    <dbReference type="NCBI Taxonomy" id="938273"/>
    <lineage>
        <taxon>unclassified sequences</taxon>
        <taxon>metagenomes</taxon>
        <taxon>ecological metagenomes</taxon>
    </lineage>
</organism>
<proteinExistence type="predicted"/>
<protein>
    <submittedName>
        <fullName evidence="2">Uncharacterized protein</fullName>
    </submittedName>
</protein>
<sequence length="207" mass="22359">MEDRPDARVRFGVKVQGEVACNGEDPGLPDVPLLVEPEELVEEGVVDSRRDEFVRVVEADDERGVAFLEPGGDPLPDLVEVPPGRRRRAAADLRKDAPVDGERSMIMATVDIGRDDLLRGLGDLGEDPTDGSGLPGSRGAAEDGAPRARAPESRPEKEGEFPDLGIAIMNLLGKKRELKDLGIPKKSLVGAKEGRMRHTSLWRRGGS</sequence>
<accession>A0A0W8FE54</accession>
<comment type="caution">
    <text evidence="2">The sequence shown here is derived from an EMBL/GenBank/DDBJ whole genome shotgun (WGS) entry which is preliminary data.</text>
</comment>